<organism evidence="8 9">
    <name type="scientific">Venturia inaequalis</name>
    <name type="common">Apple scab fungus</name>
    <dbReference type="NCBI Taxonomy" id="5025"/>
    <lineage>
        <taxon>Eukaryota</taxon>
        <taxon>Fungi</taxon>
        <taxon>Dikarya</taxon>
        <taxon>Ascomycota</taxon>
        <taxon>Pezizomycotina</taxon>
        <taxon>Dothideomycetes</taxon>
        <taxon>Pleosporomycetidae</taxon>
        <taxon>Venturiales</taxon>
        <taxon>Venturiaceae</taxon>
        <taxon>Venturia</taxon>
    </lineage>
</organism>
<dbReference type="GO" id="GO:0001002">
    <property type="term" value="F:RNA polymerase III type 1 promoter sequence-specific DNA binding"/>
    <property type="evidence" value="ECO:0007669"/>
    <property type="project" value="TreeGrafter"/>
</dbReference>
<evidence type="ECO:0000256" key="3">
    <source>
        <dbReference type="ARBA" id="ARBA00023163"/>
    </source>
</evidence>
<dbReference type="GO" id="GO:0006384">
    <property type="term" value="P:transcription initiation at RNA polymerase III promoter"/>
    <property type="evidence" value="ECO:0007669"/>
    <property type="project" value="InterPro"/>
</dbReference>
<dbReference type="GO" id="GO:0001003">
    <property type="term" value="F:RNA polymerase III type 2 promoter sequence-specific DNA binding"/>
    <property type="evidence" value="ECO:0007669"/>
    <property type="project" value="TreeGrafter"/>
</dbReference>
<feature type="compositionally biased region" description="Acidic residues" evidence="5">
    <location>
        <begin position="623"/>
        <end position="641"/>
    </location>
</feature>
<dbReference type="Pfam" id="PF17682">
    <property type="entry name" value="Tau95_N"/>
    <property type="match status" value="1"/>
</dbReference>
<sequence>MESREVEMTDPPPTNGLNQKKAIAPFIAISQNPVICLEHPCIIKNLSRGIKSLGGEYGINKSLEDNDTAPFEVSFRPEDVLSKTIMAQKVTVNQIILKVTVPKRTGRRRRRGTTGPFLDESQMNGALQNQQESDADKIHQTLVDSPEKFTVQAVGQSSENHRFRSYPDYQYATRGNGTLDKLRETILTDSLSSIKNFQLDMRKGLPPDQDVGPPPYFTTNRTPYNYMYRQNIYVKTVTDPTGNVQTVNITAPLKHMRTYIDPDDPDVPTSRPPELLPEETLPPKMQERIEMLRAELRKRPLMQRRVYMNLFNGQFEYEMKQAAGYCGYTFSSGPFKDVLIAFGVDPRTDPKYRVYQAVSFQVGGEVQNAAPDNPGSYMAKKGGRRVFAKKATLNSTHIFDGTKLYTDGKVWQVCDITDPFLSDLLKTRDLRQECDMQFSGWYGNGTWSLFRRIMKHKLFLLSEGKPQITEMYSALVSMFPAFIDGQNVGQTHYDKPGFFKSGEYKDFPIDTEFALMSSEIRSMAMAAWRVETRGKQFYGRQRRLTSESAASIQKDGLMGEKSRAPSHAVESPSRTGSVAGSRRGSVAGSRRGSIAGSPSPSEMGRRKSVQEEEADKALLGYDDVSEEEDVDVDEGGNSDDD</sequence>
<evidence type="ECO:0000259" key="6">
    <source>
        <dbReference type="Pfam" id="PF09734"/>
    </source>
</evidence>
<feature type="compositionally biased region" description="Low complexity" evidence="5">
    <location>
        <begin position="573"/>
        <end position="601"/>
    </location>
</feature>
<feature type="region of interest" description="Disordered" evidence="5">
    <location>
        <begin position="541"/>
        <end position="641"/>
    </location>
</feature>
<dbReference type="Pfam" id="PF09734">
    <property type="entry name" value="Tau95"/>
    <property type="match status" value="1"/>
</dbReference>
<gene>
    <name evidence="8" type="ORF">EG327_007373</name>
</gene>
<protein>
    <submittedName>
        <fullName evidence="8">Uncharacterized protein</fullName>
    </submittedName>
</protein>
<evidence type="ECO:0000256" key="2">
    <source>
        <dbReference type="ARBA" id="ARBA00023125"/>
    </source>
</evidence>
<name>A0A8H3VQY2_VENIN</name>
<evidence type="ECO:0000256" key="1">
    <source>
        <dbReference type="ARBA" id="ARBA00004123"/>
    </source>
</evidence>
<reference evidence="8 9" key="1">
    <citation type="submission" date="2019-07" db="EMBL/GenBank/DDBJ databases">
        <title>Venturia inaequalis Genome Resource.</title>
        <authorList>
            <person name="Lichtner F.J."/>
        </authorList>
    </citation>
    <scope>NUCLEOTIDE SEQUENCE [LARGE SCALE GENOMIC DNA]</scope>
    <source>
        <strain evidence="8 9">DMI_063113</strain>
    </source>
</reference>
<keyword evidence="9" id="KW-1185">Reference proteome</keyword>
<dbReference type="Gene3D" id="3.30.200.160">
    <property type="entry name" value="TFIIIC, subcomplex tauA, subunit Sfc1, barrel domain"/>
    <property type="match status" value="1"/>
</dbReference>
<dbReference type="EMBL" id="WNWR01000044">
    <property type="protein sequence ID" value="KAE9992896.1"/>
    <property type="molecule type" value="Genomic_DNA"/>
</dbReference>
<evidence type="ECO:0000313" key="8">
    <source>
        <dbReference type="EMBL" id="KAE9992896.1"/>
    </source>
</evidence>
<dbReference type="AlphaFoldDB" id="A0A8H3VQY2"/>
<evidence type="ECO:0000256" key="4">
    <source>
        <dbReference type="ARBA" id="ARBA00023242"/>
    </source>
</evidence>
<keyword evidence="3" id="KW-0804">Transcription</keyword>
<comment type="subcellular location">
    <subcellularLocation>
        <location evidence="1">Nucleus</location>
    </subcellularLocation>
</comment>
<dbReference type="PANTHER" id="PTHR13230:SF5">
    <property type="entry name" value="GENERAL TRANSCRIPTION FACTOR 3C POLYPEPTIDE 5"/>
    <property type="match status" value="1"/>
</dbReference>
<evidence type="ECO:0000313" key="9">
    <source>
        <dbReference type="Proteomes" id="UP000490939"/>
    </source>
</evidence>
<dbReference type="InterPro" id="IPR019136">
    <property type="entry name" value="TF_IIIC_su-5_HTH"/>
</dbReference>
<dbReference type="InterPro" id="IPR042536">
    <property type="entry name" value="TFIIIC_tauA_Sfc1"/>
</dbReference>
<dbReference type="InterPro" id="IPR040454">
    <property type="entry name" value="TF_IIIC_Tfc1/Sfc1"/>
</dbReference>
<evidence type="ECO:0000256" key="5">
    <source>
        <dbReference type="SAM" id="MobiDB-lite"/>
    </source>
</evidence>
<keyword evidence="4" id="KW-0539">Nucleus</keyword>
<dbReference type="InterPro" id="IPR041499">
    <property type="entry name" value="Tfc1/Sfc1_N"/>
</dbReference>
<dbReference type="Proteomes" id="UP000490939">
    <property type="component" value="Unassembled WGS sequence"/>
</dbReference>
<feature type="domain" description="Transcription factor IIIC subunit 5 HTH" evidence="6">
    <location>
        <begin position="212"/>
        <end position="361"/>
    </location>
</feature>
<comment type="caution">
    <text evidence="8">The sequence shown here is derived from an EMBL/GenBank/DDBJ whole genome shotgun (WGS) entry which is preliminary data.</text>
</comment>
<dbReference type="PANTHER" id="PTHR13230">
    <property type="entry name" value="GENERAL TRANSCRIPTION FACTOR IIIC, POLYPEPTIDE 5"/>
    <property type="match status" value="1"/>
</dbReference>
<proteinExistence type="predicted"/>
<keyword evidence="2" id="KW-0238">DNA-binding</keyword>
<evidence type="ECO:0000259" key="7">
    <source>
        <dbReference type="Pfam" id="PF17682"/>
    </source>
</evidence>
<dbReference type="GO" id="GO:0005634">
    <property type="term" value="C:nucleus"/>
    <property type="evidence" value="ECO:0007669"/>
    <property type="project" value="UniProtKB-SubCell"/>
</dbReference>
<dbReference type="GO" id="GO:0000127">
    <property type="term" value="C:transcription factor TFIIIC complex"/>
    <property type="evidence" value="ECO:0007669"/>
    <property type="project" value="InterPro"/>
</dbReference>
<feature type="domain" description="Transcription factor IIIC subunit Tfc1/Sfc1 triple barrel" evidence="7">
    <location>
        <begin position="35"/>
        <end position="171"/>
    </location>
</feature>
<accession>A0A8H3VQY2</accession>